<dbReference type="InterPro" id="IPR036188">
    <property type="entry name" value="FAD/NAD-bd_sf"/>
</dbReference>
<accession>A0A4R1FV37</accession>
<evidence type="ECO:0000259" key="5">
    <source>
        <dbReference type="Pfam" id="PF00890"/>
    </source>
</evidence>
<keyword evidence="2 4" id="KW-0288">FMN</keyword>
<proteinExistence type="inferred from homology"/>
<dbReference type="PIRSF" id="PIRSF000141">
    <property type="entry name" value="Anaerobic_G3P_dh"/>
    <property type="match status" value="1"/>
</dbReference>
<dbReference type="InterPro" id="IPR003953">
    <property type="entry name" value="FAD-dep_OxRdtase_2_FAD-bd"/>
</dbReference>
<dbReference type="GO" id="GO:0009331">
    <property type="term" value="C:glycerol-3-phosphate dehydrogenase (FAD) complex"/>
    <property type="evidence" value="ECO:0007669"/>
    <property type="project" value="InterPro"/>
</dbReference>
<dbReference type="Proteomes" id="UP000294702">
    <property type="component" value="Unassembled WGS sequence"/>
</dbReference>
<dbReference type="UniPathway" id="UPA00618">
    <property type="reaction ID" value="UER00673"/>
</dbReference>
<dbReference type="EC" id="1.1.5.3" evidence="4"/>
<evidence type="ECO:0000256" key="4">
    <source>
        <dbReference type="HAMAP-Rule" id="MF_00753"/>
    </source>
</evidence>
<feature type="domain" description="FAD-dependent oxidoreductase 2 FAD-binding" evidence="5">
    <location>
        <begin position="19"/>
        <end position="427"/>
    </location>
</feature>
<evidence type="ECO:0000256" key="2">
    <source>
        <dbReference type="ARBA" id="ARBA00022643"/>
    </source>
</evidence>
<dbReference type="InterPro" id="IPR009158">
    <property type="entry name" value="G3P_DH_GlpB_su"/>
</dbReference>
<keyword evidence="1 4" id="KW-0285">Flavoprotein</keyword>
<keyword evidence="7" id="KW-1185">Reference proteome</keyword>
<dbReference type="InterPro" id="IPR050315">
    <property type="entry name" value="FAD-oxidoreductase_2"/>
</dbReference>
<comment type="cofactor">
    <cofactor evidence="4">
        <name>FMN</name>
        <dbReference type="ChEBI" id="CHEBI:58210"/>
    </cofactor>
</comment>
<dbReference type="HAMAP" id="MF_00753">
    <property type="entry name" value="Glycerol3P_GlpB"/>
    <property type="match status" value="1"/>
</dbReference>
<reference evidence="6 7" key="1">
    <citation type="submission" date="2019-03" db="EMBL/GenBank/DDBJ databases">
        <title>Genomic Encyclopedia of Type Strains, Phase IV (KMG-IV): sequencing the most valuable type-strain genomes for metagenomic binning, comparative biology and taxonomic classification.</title>
        <authorList>
            <person name="Goeker M."/>
        </authorList>
    </citation>
    <scope>NUCLEOTIDE SEQUENCE [LARGE SCALE GENOMIC DNA]</scope>
    <source>
        <strain evidence="6 7">DSM 15534</strain>
    </source>
</reference>
<dbReference type="PANTHER" id="PTHR43400:SF11">
    <property type="entry name" value="ANAEROBIC GLYCEROL-3-PHOSPHATE DEHYDROGENASE SUBUNIT B"/>
    <property type="match status" value="1"/>
</dbReference>
<dbReference type="Gene3D" id="3.50.50.60">
    <property type="entry name" value="FAD/NAD(P)-binding domain"/>
    <property type="match status" value="1"/>
</dbReference>
<gene>
    <name evidence="4" type="primary">glpB</name>
    <name evidence="6" type="ORF">EV694_1224</name>
</gene>
<evidence type="ECO:0000256" key="1">
    <source>
        <dbReference type="ARBA" id="ARBA00022630"/>
    </source>
</evidence>
<comment type="function">
    <text evidence="4">Conversion of glycerol 3-phosphate to dihydroxyacetone. Uses fumarate or nitrate as electron acceptor.</text>
</comment>
<comment type="catalytic activity">
    <reaction evidence="4">
        <text>a quinone + sn-glycerol 3-phosphate = dihydroxyacetone phosphate + a quinol</text>
        <dbReference type="Rhea" id="RHEA:18977"/>
        <dbReference type="ChEBI" id="CHEBI:24646"/>
        <dbReference type="ChEBI" id="CHEBI:57597"/>
        <dbReference type="ChEBI" id="CHEBI:57642"/>
        <dbReference type="ChEBI" id="CHEBI:132124"/>
        <dbReference type="EC" id="1.1.5.3"/>
    </reaction>
</comment>
<evidence type="ECO:0000313" key="6">
    <source>
        <dbReference type="EMBL" id="TCJ98797.1"/>
    </source>
</evidence>
<comment type="pathway">
    <text evidence="4">Polyol metabolism; glycerol degradation via glycerol kinase pathway; glycerone phosphate from sn-glycerol 3-phosphate (anaerobic route): step 1/1.</text>
</comment>
<comment type="caution">
    <text evidence="6">The sequence shown here is derived from an EMBL/GenBank/DDBJ whole genome shotgun (WGS) entry which is preliminary data.</text>
</comment>
<dbReference type="NCBIfam" id="NF003718">
    <property type="entry name" value="PRK05329.1-1"/>
    <property type="match status" value="1"/>
</dbReference>
<dbReference type="GO" id="GO:0019563">
    <property type="term" value="P:glycerol catabolic process"/>
    <property type="evidence" value="ECO:0007669"/>
    <property type="project" value="UniProtKB-UniRule"/>
</dbReference>
<dbReference type="NCBIfam" id="NF003720">
    <property type="entry name" value="PRK05329.1-3"/>
    <property type="match status" value="1"/>
</dbReference>
<dbReference type="EMBL" id="SMFT01000002">
    <property type="protein sequence ID" value="TCJ98797.1"/>
    <property type="molecule type" value="Genomic_DNA"/>
</dbReference>
<dbReference type="NCBIfam" id="NF003719">
    <property type="entry name" value="PRK05329.1-2"/>
    <property type="match status" value="1"/>
</dbReference>
<evidence type="ECO:0000256" key="3">
    <source>
        <dbReference type="ARBA" id="ARBA00023002"/>
    </source>
</evidence>
<comment type="similarity">
    <text evidence="4">Belongs to the anaerobic G-3-P dehydrogenase subunit B family.</text>
</comment>
<name>A0A4R1FV37_9PAST</name>
<sequence>MFNRLMTKRKKGQIAMNFDVVIIGGGLAGLTCGIQLQQQGQRCAIINNGQAGIDFSSGSLDLLACLPDGKKSLSFDRTFEQLAQQVPQHPYVLLGKEQVLAQLQVFEQLARSLELNLIGSTKQNHYRVTPLGGLRATWLSPNSVPTVQASEPFAYDDIAVLGIEGYHDFQPQMLADNLKQQSAFAHCTLRTGYLHIPELDQLRQQSREFRSVNIAQLLEHKLAFGDLVREIKQSAQGAKAVFLPACFGLESQEFFNLLCEATGLALFELPTLPPSLLGIRQHKQLRQHFEQLGGLMMNGDRALYAEFKGHYVSKIYTQIHQDVAISAKHFVLATGSFFSNGLIADFDRIYEPVFGADIYQTQDFIANERLSWTTSRFSQPQPYQATGVIINQHCQVQKGGQFLENLFAAGNVIGGYNPIQLGCGSGVAIATALSVAKYIGGQYEH</sequence>
<keyword evidence="3 4" id="KW-0560">Oxidoreductase</keyword>
<dbReference type="NCBIfam" id="TIGR03378">
    <property type="entry name" value="glycerol3P_GlpB"/>
    <property type="match status" value="1"/>
</dbReference>
<dbReference type="PANTHER" id="PTHR43400">
    <property type="entry name" value="FUMARATE REDUCTASE"/>
    <property type="match status" value="1"/>
</dbReference>
<organism evidence="6 7">
    <name type="scientific">Volucribacter psittacicida</name>
    <dbReference type="NCBI Taxonomy" id="203482"/>
    <lineage>
        <taxon>Bacteria</taxon>
        <taxon>Pseudomonadati</taxon>
        <taxon>Pseudomonadota</taxon>
        <taxon>Gammaproteobacteria</taxon>
        <taxon>Pasteurellales</taxon>
        <taxon>Pasteurellaceae</taxon>
        <taxon>Volucribacter</taxon>
    </lineage>
</organism>
<comment type="subunit">
    <text evidence="4">Composed of a catalytic GlpA/B dimer and of membrane bound GlpC.</text>
</comment>
<dbReference type="NCBIfam" id="NF003721">
    <property type="entry name" value="PRK05329.1-4"/>
    <property type="match status" value="1"/>
</dbReference>
<dbReference type="GO" id="GO:0004368">
    <property type="term" value="F:glycerol-3-phosphate dehydrogenase (quinone) activity"/>
    <property type="evidence" value="ECO:0007669"/>
    <property type="project" value="UniProtKB-UniRule"/>
</dbReference>
<dbReference type="AlphaFoldDB" id="A0A4R1FV37"/>
<dbReference type="SUPFAM" id="SSF51905">
    <property type="entry name" value="FAD/NAD(P)-binding domain"/>
    <property type="match status" value="1"/>
</dbReference>
<evidence type="ECO:0000313" key="7">
    <source>
        <dbReference type="Proteomes" id="UP000294702"/>
    </source>
</evidence>
<protein>
    <recommendedName>
        <fullName evidence="4">Anaerobic glycerol-3-phosphate dehydrogenase subunit B</fullName>
        <shortName evidence="4">Anaerobic G-3-P dehydrogenase subunit B</shortName>
        <shortName evidence="4">Anaerobic G3Pdhase B</shortName>
        <ecNumber evidence="4">1.1.5.3</ecNumber>
    </recommendedName>
</protein>
<dbReference type="Pfam" id="PF00890">
    <property type="entry name" value="FAD_binding_2"/>
    <property type="match status" value="1"/>
</dbReference>